<accession>A0A455TPR7</accession>
<feature type="region of interest" description="Disordered" evidence="7">
    <location>
        <begin position="1"/>
        <end position="37"/>
    </location>
</feature>
<dbReference type="EMBL" id="LC460456">
    <property type="protein sequence ID" value="BBI37364.1"/>
    <property type="molecule type" value="Genomic_RNA"/>
</dbReference>
<evidence type="ECO:0000256" key="3">
    <source>
        <dbReference type="ARBA" id="ARBA00022497"/>
    </source>
</evidence>
<dbReference type="GO" id="GO:1990904">
    <property type="term" value="C:ribonucleoprotein complex"/>
    <property type="evidence" value="ECO:0007669"/>
    <property type="project" value="UniProtKB-KW"/>
</dbReference>
<keyword evidence="6" id="KW-0687">Ribonucleoprotein</keyword>
<protein>
    <submittedName>
        <fullName evidence="9">Coat protein</fullName>
    </submittedName>
</protein>
<dbReference type="GeneID" id="65102632"/>
<keyword evidence="5" id="KW-0946">Virion</keyword>
<dbReference type="GO" id="GO:0019029">
    <property type="term" value="C:helical viral capsid"/>
    <property type="evidence" value="ECO:0007669"/>
    <property type="project" value="UniProtKB-KW"/>
</dbReference>
<organism evidence="9">
    <name type="scientific">Cnidium virus X</name>
    <dbReference type="NCBI Taxonomy" id="2510428"/>
    <lineage>
        <taxon>Viruses</taxon>
        <taxon>Riboviria</taxon>
        <taxon>Orthornavirae</taxon>
        <taxon>Kitrinoviricota</taxon>
        <taxon>Alsuviricetes</taxon>
        <taxon>Tymovirales</taxon>
        <taxon>Alphaflexiviridae</taxon>
        <taxon>Potexvirus</taxon>
        <taxon>Potexvirus ecscnidii</taxon>
    </lineage>
</organism>
<comment type="subcellular location">
    <subcellularLocation>
        <location evidence="2">Virion</location>
    </subcellularLocation>
</comment>
<evidence type="ECO:0000256" key="6">
    <source>
        <dbReference type="ARBA" id="ARBA00023274"/>
    </source>
</evidence>
<dbReference type="InterPro" id="IPR000052">
    <property type="entry name" value="Pltvir_coat"/>
</dbReference>
<evidence type="ECO:0000256" key="5">
    <source>
        <dbReference type="ARBA" id="ARBA00022844"/>
    </source>
</evidence>
<dbReference type="KEGG" id="vg:65102632"/>
<keyword evidence="10" id="KW-1185">Reference proteome</keyword>
<feature type="domain" description="Potexviruses and carlaviruses coat protein" evidence="8">
    <location>
        <begin position="162"/>
        <end position="177"/>
    </location>
</feature>
<evidence type="ECO:0000256" key="2">
    <source>
        <dbReference type="ARBA" id="ARBA00004328"/>
    </source>
</evidence>
<feature type="compositionally biased region" description="Low complexity" evidence="7">
    <location>
        <begin position="1"/>
        <end position="15"/>
    </location>
</feature>
<keyword evidence="4 9" id="KW-0167">Capsid protein</keyword>
<dbReference type="PROSITE" id="PS00418">
    <property type="entry name" value="POTEX_CARLAVIRUS_COAT"/>
    <property type="match status" value="1"/>
</dbReference>
<comment type="function">
    <text evidence="1">Required for genome encapsidation. Forms ribonucleoprotein complexes along with TGB1 helicase and viral RNA.</text>
</comment>
<proteinExistence type="predicted"/>
<dbReference type="RefSeq" id="YP_010087355.1">
    <property type="nucleotide sequence ID" value="NC_055546.1"/>
</dbReference>
<evidence type="ECO:0000256" key="4">
    <source>
        <dbReference type="ARBA" id="ARBA00022561"/>
    </source>
</evidence>
<keyword evidence="3" id="KW-1139">Helical capsid protein</keyword>
<sequence length="235" mass="25104">MVLTAEETAASSTSTAPPPPPPIAPQSNSQPSPTDFSNPLAMPALKDLVAAGSASNAVAEPSTISAIANSIGLLGLNRANIAKGFWDIALHCADVGSSASVTLVGRCEPLGETRAEIARVIKQHCTLRQFCMFYSRIVWNILIKEKRAPAGWMRHNYTEADRYAAFDFFSGVLNSASLQVPLIRQPTATEILAHNTNARVSIYRTRIDQSQKATTAVEITGGTARPTPLLLLPPP</sequence>
<evidence type="ECO:0000313" key="9">
    <source>
        <dbReference type="EMBL" id="BBI37364.1"/>
    </source>
</evidence>
<name>A0A455TPR7_9VIRU</name>
<evidence type="ECO:0000256" key="7">
    <source>
        <dbReference type="SAM" id="MobiDB-lite"/>
    </source>
</evidence>
<dbReference type="Proteomes" id="UP000680285">
    <property type="component" value="Segment"/>
</dbReference>
<evidence type="ECO:0000313" key="10">
    <source>
        <dbReference type="Proteomes" id="UP000680285"/>
    </source>
</evidence>
<evidence type="ECO:0000256" key="1">
    <source>
        <dbReference type="ARBA" id="ARBA00004032"/>
    </source>
</evidence>
<dbReference type="Pfam" id="PF00286">
    <property type="entry name" value="Flexi_CP"/>
    <property type="match status" value="1"/>
</dbReference>
<dbReference type="GO" id="GO:0005198">
    <property type="term" value="F:structural molecule activity"/>
    <property type="evidence" value="ECO:0007669"/>
    <property type="project" value="InterPro"/>
</dbReference>
<dbReference type="PRINTS" id="PR00232">
    <property type="entry name" value="POTXCARLCOAT"/>
</dbReference>
<reference evidence="9" key="1">
    <citation type="submission" date="2019-01" db="EMBL/GenBank/DDBJ databases">
        <title>Complete nucleotide sequence of a new potexvirus, 'cnidium virus X', isolated from Cnidium officinale in Japan.</title>
        <authorList>
            <person name="Honma H."/>
            <person name="Tsushima D."/>
            <person name="Kawakami H."/>
            <person name="Fujihara N."/>
            <person name="Tsusaka T."/>
            <person name="Kawashimo M."/>
            <person name="Nishimura T."/>
            <person name="Fuji S."/>
        </authorList>
    </citation>
    <scope>NUCLEOTIDE SEQUENCE</scope>
</reference>
<evidence type="ECO:0000259" key="8">
    <source>
        <dbReference type="PROSITE" id="PS00418"/>
    </source>
</evidence>